<evidence type="ECO:0000313" key="3">
    <source>
        <dbReference type="Proteomes" id="UP000625711"/>
    </source>
</evidence>
<protein>
    <submittedName>
        <fullName evidence="2">Uncharacterized protein</fullName>
    </submittedName>
</protein>
<evidence type="ECO:0000313" key="2">
    <source>
        <dbReference type="EMBL" id="KAF7263159.1"/>
    </source>
</evidence>
<feature type="region of interest" description="Disordered" evidence="1">
    <location>
        <begin position="76"/>
        <end position="95"/>
    </location>
</feature>
<comment type="caution">
    <text evidence="2">The sequence shown here is derived from an EMBL/GenBank/DDBJ whole genome shotgun (WGS) entry which is preliminary data.</text>
</comment>
<sequence>MQNYGRNFDRIAVLMEIKSNSSGICGAELYKNIPSSASPYKKNIKSTCDFHTVRSPASVDPTPLCGGRAVICEDSGDVRSKPDEKNPLRKVLDAS</sequence>
<gene>
    <name evidence="2" type="ORF">GWI33_003550</name>
</gene>
<name>A0A834M2Y0_RHYFE</name>
<accession>A0A834M2Y0</accession>
<proteinExistence type="predicted"/>
<evidence type="ECO:0000256" key="1">
    <source>
        <dbReference type="SAM" id="MobiDB-lite"/>
    </source>
</evidence>
<dbReference type="EMBL" id="JAACXV010023139">
    <property type="protein sequence ID" value="KAF7263159.1"/>
    <property type="molecule type" value="Genomic_DNA"/>
</dbReference>
<dbReference type="Proteomes" id="UP000625711">
    <property type="component" value="Unassembled WGS sequence"/>
</dbReference>
<keyword evidence="3" id="KW-1185">Reference proteome</keyword>
<organism evidence="2 3">
    <name type="scientific">Rhynchophorus ferrugineus</name>
    <name type="common">Red palm weevil</name>
    <name type="synonym">Curculio ferrugineus</name>
    <dbReference type="NCBI Taxonomy" id="354439"/>
    <lineage>
        <taxon>Eukaryota</taxon>
        <taxon>Metazoa</taxon>
        <taxon>Ecdysozoa</taxon>
        <taxon>Arthropoda</taxon>
        <taxon>Hexapoda</taxon>
        <taxon>Insecta</taxon>
        <taxon>Pterygota</taxon>
        <taxon>Neoptera</taxon>
        <taxon>Endopterygota</taxon>
        <taxon>Coleoptera</taxon>
        <taxon>Polyphaga</taxon>
        <taxon>Cucujiformia</taxon>
        <taxon>Curculionidae</taxon>
        <taxon>Dryophthorinae</taxon>
        <taxon>Rhynchophorus</taxon>
    </lineage>
</organism>
<reference evidence="2" key="1">
    <citation type="submission" date="2020-08" db="EMBL/GenBank/DDBJ databases">
        <title>Genome sequencing and assembly of the red palm weevil Rhynchophorus ferrugineus.</title>
        <authorList>
            <person name="Dias G.B."/>
            <person name="Bergman C.M."/>
            <person name="Manee M."/>
        </authorList>
    </citation>
    <scope>NUCLEOTIDE SEQUENCE</scope>
    <source>
        <strain evidence="2">AA-2017</strain>
        <tissue evidence="2">Whole larva</tissue>
    </source>
</reference>
<dbReference type="AlphaFoldDB" id="A0A834M2Y0"/>